<keyword evidence="3 8" id="KW-0813">Transport</keyword>
<gene>
    <name evidence="11" type="ORF">KK060_24615</name>
</gene>
<dbReference type="Pfam" id="PF00083">
    <property type="entry name" value="Sugar_tr"/>
    <property type="match status" value="1"/>
</dbReference>
<feature type="transmembrane region" description="Helical" evidence="9">
    <location>
        <begin position="146"/>
        <end position="172"/>
    </location>
</feature>
<dbReference type="Proteomes" id="UP000772618">
    <property type="component" value="Unassembled WGS sequence"/>
</dbReference>
<feature type="transmembrane region" description="Helical" evidence="9">
    <location>
        <begin position="88"/>
        <end position="107"/>
    </location>
</feature>
<sequence>MNTSRIAISSSSASSSAFVVKVSLVAALGGLLFGYDTAVIAGVIGYLQKRFELSPIMTGWAASSAIWGCAFGAMMAGYLSDRFGRKKVLILTAVLFIISSLGAMIPTNLTQFLIARFIGGLGIGAASMLSPLYISEIAPSRSRGRLVSLYQLAIVIGINLIYFVNLLIASYGDEAWNVETGWRYMLGSGTIPAVLFLLLLFIVPESPRWLVKKGKDDEAFDTLEKVNGTAEGENVLNEIKETLGQEVGTLSDLFSRRLRPALVIGIVLALFSQITGINAIIYYAPEIFKSVGFASDSALLQTVLIGAINTLFTFVALWLIDRAGRKTLLQWGVAGMVVCLFAVGVCFHYNLTSGPWLILFILAYIAFFASSLGPIPWVLISEIFPTRTRGIAMSFCTVILWVGVLAITQFTPWLLENAGGASTFWIFMLNAIVLLWFVWKRAPETKQRTLEEIEQSWKR</sequence>
<dbReference type="InterPro" id="IPR050814">
    <property type="entry name" value="Myo-inositol_Transporter"/>
</dbReference>
<feature type="transmembrane region" description="Helical" evidence="9">
    <location>
        <begin position="113"/>
        <end position="134"/>
    </location>
</feature>
<evidence type="ECO:0000256" key="7">
    <source>
        <dbReference type="ARBA" id="ARBA00023136"/>
    </source>
</evidence>
<organism evidence="11 12">
    <name type="scientific">Chryseosolibacter indicus</name>
    <dbReference type="NCBI Taxonomy" id="2782351"/>
    <lineage>
        <taxon>Bacteria</taxon>
        <taxon>Pseudomonadati</taxon>
        <taxon>Bacteroidota</taxon>
        <taxon>Cytophagia</taxon>
        <taxon>Cytophagales</taxon>
        <taxon>Chryseotaleaceae</taxon>
        <taxon>Chryseosolibacter</taxon>
    </lineage>
</organism>
<feature type="domain" description="Major facilitator superfamily (MFS) profile" evidence="10">
    <location>
        <begin position="22"/>
        <end position="446"/>
    </location>
</feature>
<dbReference type="EMBL" id="JAHESD010000121">
    <property type="protein sequence ID" value="MBT1706480.1"/>
    <property type="molecule type" value="Genomic_DNA"/>
</dbReference>
<proteinExistence type="inferred from homology"/>
<name>A0ABS5VYI7_9BACT</name>
<keyword evidence="6 9" id="KW-1133">Transmembrane helix</keyword>
<evidence type="ECO:0000313" key="12">
    <source>
        <dbReference type="Proteomes" id="UP000772618"/>
    </source>
</evidence>
<feature type="transmembrane region" description="Helical" evidence="9">
    <location>
        <begin position="356"/>
        <end position="379"/>
    </location>
</feature>
<protein>
    <submittedName>
        <fullName evidence="11">Sugar porter family MFS transporter</fullName>
    </submittedName>
</protein>
<evidence type="ECO:0000259" key="10">
    <source>
        <dbReference type="PROSITE" id="PS50850"/>
    </source>
</evidence>
<keyword evidence="4" id="KW-1003">Cell membrane</keyword>
<dbReference type="PROSITE" id="PS00217">
    <property type="entry name" value="SUGAR_TRANSPORT_2"/>
    <property type="match status" value="1"/>
</dbReference>
<evidence type="ECO:0000256" key="6">
    <source>
        <dbReference type="ARBA" id="ARBA00022989"/>
    </source>
</evidence>
<comment type="similarity">
    <text evidence="2 8">Belongs to the major facilitator superfamily. Sugar transporter (TC 2.A.1.1) family.</text>
</comment>
<dbReference type="PRINTS" id="PR00171">
    <property type="entry name" value="SUGRTRNSPORT"/>
</dbReference>
<feature type="transmembrane region" description="Helical" evidence="9">
    <location>
        <begin position="184"/>
        <end position="203"/>
    </location>
</feature>
<comment type="caution">
    <text evidence="11">The sequence shown here is derived from an EMBL/GenBank/DDBJ whole genome shotgun (WGS) entry which is preliminary data.</text>
</comment>
<feature type="transmembrane region" description="Helical" evidence="9">
    <location>
        <begin position="421"/>
        <end position="439"/>
    </location>
</feature>
<reference evidence="11 12" key="1">
    <citation type="submission" date="2021-05" db="EMBL/GenBank/DDBJ databases">
        <title>A Polyphasic approach of four new species of the genus Ohtaekwangia: Ohtaekwangia histidinii sp. nov., Ohtaekwangia cretensis sp. nov., Ohtaekwangia indiensis sp. nov., Ohtaekwangia reichenbachii sp. nov. from diverse environment.</title>
        <authorList>
            <person name="Octaviana S."/>
        </authorList>
    </citation>
    <scope>NUCLEOTIDE SEQUENCE [LARGE SCALE GENOMIC DNA]</scope>
    <source>
        <strain evidence="11 12">PWU20</strain>
    </source>
</reference>
<dbReference type="InterPro" id="IPR020846">
    <property type="entry name" value="MFS_dom"/>
</dbReference>
<dbReference type="Gene3D" id="1.20.1250.20">
    <property type="entry name" value="MFS general substrate transporter like domains"/>
    <property type="match status" value="2"/>
</dbReference>
<evidence type="ECO:0000256" key="4">
    <source>
        <dbReference type="ARBA" id="ARBA00022475"/>
    </source>
</evidence>
<keyword evidence="5 9" id="KW-0812">Transmembrane</keyword>
<comment type="subcellular location">
    <subcellularLocation>
        <location evidence="1">Cell membrane</location>
        <topology evidence="1">Multi-pass membrane protein</topology>
    </subcellularLocation>
</comment>
<dbReference type="InterPro" id="IPR036259">
    <property type="entry name" value="MFS_trans_sf"/>
</dbReference>
<feature type="transmembrane region" description="Helical" evidence="9">
    <location>
        <begin position="331"/>
        <end position="350"/>
    </location>
</feature>
<keyword evidence="7 9" id="KW-0472">Membrane</keyword>
<keyword evidence="12" id="KW-1185">Reference proteome</keyword>
<dbReference type="PANTHER" id="PTHR48020:SF12">
    <property type="entry name" value="PROTON MYO-INOSITOL COTRANSPORTER"/>
    <property type="match status" value="1"/>
</dbReference>
<feature type="transmembrane region" description="Helical" evidence="9">
    <location>
        <begin position="261"/>
        <end position="283"/>
    </location>
</feature>
<evidence type="ECO:0000256" key="8">
    <source>
        <dbReference type="RuleBase" id="RU003346"/>
    </source>
</evidence>
<evidence type="ECO:0000256" key="1">
    <source>
        <dbReference type="ARBA" id="ARBA00004651"/>
    </source>
</evidence>
<accession>A0ABS5VYI7</accession>
<evidence type="ECO:0000313" key="11">
    <source>
        <dbReference type="EMBL" id="MBT1706480.1"/>
    </source>
</evidence>
<dbReference type="PANTHER" id="PTHR48020">
    <property type="entry name" value="PROTON MYO-INOSITOL COTRANSPORTER"/>
    <property type="match status" value="1"/>
</dbReference>
<dbReference type="InterPro" id="IPR005829">
    <property type="entry name" value="Sugar_transporter_CS"/>
</dbReference>
<feature type="transmembrane region" description="Helical" evidence="9">
    <location>
        <begin position="57"/>
        <end position="76"/>
    </location>
</feature>
<feature type="transmembrane region" description="Helical" evidence="9">
    <location>
        <begin position="391"/>
        <end position="415"/>
    </location>
</feature>
<dbReference type="PROSITE" id="PS50850">
    <property type="entry name" value="MFS"/>
    <property type="match status" value="1"/>
</dbReference>
<evidence type="ECO:0000256" key="2">
    <source>
        <dbReference type="ARBA" id="ARBA00010992"/>
    </source>
</evidence>
<dbReference type="InterPro" id="IPR003663">
    <property type="entry name" value="Sugar/inositol_transpt"/>
</dbReference>
<evidence type="ECO:0000256" key="9">
    <source>
        <dbReference type="SAM" id="Phobius"/>
    </source>
</evidence>
<feature type="transmembrane region" description="Helical" evidence="9">
    <location>
        <begin position="298"/>
        <end position="319"/>
    </location>
</feature>
<evidence type="ECO:0000256" key="3">
    <source>
        <dbReference type="ARBA" id="ARBA00022448"/>
    </source>
</evidence>
<evidence type="ECO:0000256" key="5">
    <source>
        <dbReference type="ARBA" id="ARBA00022692"/>
    </source>
</evidence>
<dbReference type="SUPFAM" id="SSF103473">
    <property type="entry name" value="MFS general substrate transporter"/>
    <property type="match status" value="1"/>
</dbReference>
<dbReference type="InterPro" id="IPR005828">
    <property type="entry name" value="MFS_sugar_transport-like"/>
</dbReference>
<dbReference type="NCBIfam" id="TIGR00879">
    <property type="entry name" value="SP"/>
    <property type="match status" value="1"/>
</dbReference>
<dbReference type="InterPro" id="IPR047984">
    <property type="entry name" value="XylE-like"/>
</dbReference>
<dbReference type="CDD" id="cd17359">
    <property type="entry name" value="MFS_XylE_like"/>
    <property type="match status" value="1"/>
</dbReference>
<dbReference type="PROSITE" id="PS00216">
    <property type="entry name" value="SUGAR_TRANSPORT_1"/>
    <property type="match status" value="2"/>
</dbReference>